<evidence type="ECO:0000313" key="1">
    <source>
        <dbReference type="EMBL" id="KAJ7763727.1"/>
    </source>
</evidence>
<keyword evidence="2" id="KW-1185">Reference proteome</keyword>
<dbReference type="Proteomes" id="UP001215598">
    <property type="component" value="Unassembled WGS sequence"/>
</dbReference>
<comment type="caution">
    <text evidence="1">The sequence shown here is derived from an EMBL/GenBank/DDBJ whole genome shotgun (WGS) entry which is preliminary data.</text>
</comment>
<accession>A0AAD7JHV8</accession>
<dbReference type="EMBL" id="JARKIB010000029">
    <property type="protein sequence ID" value="KAJ7763727.1"/>
    <property type="molecule type" value="Genomic_DNA"/>
</dbReference>
<proteinExistence type="predicted"/>
<gene>
    <name evidence="1" type="ORF">B0H16DRAFT_1718381</name>
</gene>
<sequence>MQHHPILDFWARAVPPGLPEPPIIDGEQYAGHEFHEFASPYIALASAPTIPLTEWWREERRIKDAFKAVYPQSPPHPDRASTSSLFLRDTRRLIGRLVRVAYDREAQRTAAVHLAAEAVIRDAMQPLLATEYLSAWLGLPAWQVYDLGAGWSRQLSEESMLYHNDMLAATGQVWWGHLSSYDDSGEWNATTPLHDNAMGWGGTGLSTMSHQWGTDNSWPDDLSILLAVVMTVD</sequence>
<organism evidence="1 2">
    <name type="scientific">Mycena metata</name>
    <dbReference type="NCBI Taxonomy" id="1033252"/>
    <lineage>
        <taxon>Eukaryota</taxon>
        <taxon>Fungi</taxon>
        <taxon>Dikarya</taxon>
        <taxon>Basidiomycota</taxon>
        <taxon>Agaricomycotina</taxon>
        <taxon>Agaricomycetes</taxon>
        <taxon>Agaricomycetidae</taxon>
        <taxon>Agaricales</taxon>
        <taxon>Marasmiineae</taxon>
        <taxon>Mycenaceae</taxon>
        <taxon>Mycena</taxon>
    </lineage>
</organism>
<dbReference type="AlphaFoldDB" id="A0AAD7JHV8"/>
<name>A0AAD7JHV8_9AGAR</name>
<protein>
    <submittedName>
        <fullName evidence="1">Uncharacterized protein</fullName>
    </submittedName>
</protein>
<reference evidence="1" key="1">
    <citation type="submission" date="2023-03" db="EMBL/GenBank/DDBJ databases">
        <title>Massive genome expansion in bonnet fungi (Mycena s.s.) driven by repeated elements and novel gene families across ecological guilds.</title>
        <authorList>
            <consortium name="Lawrence Berkeley National Laboratory"/>
            <person name="Harder C.B."/>
            <person name="Miyauchi S."/>
            <person name="Viragh M."/>
            <person name="Kuo A."/>
            <person name="Thoen E."/>
            <person name="Andreopoulos B."/>
            <person name="Lu D."/>
            <person name="Skrede I."/>
            <person name="Drula E."/>
            <person name="Henrissat B."/>
            <person name="Morin E."/>
            <person name="Kohler A."/>
            <person name="Barry K."/>
            <person name="LaButti K."/>
            <person name="Morin E."/>
            <person name="Salamov A."/>
            <person name="Lipzen A."/>
            <person name="Mereny Z."/>
            <person name="Hegedus B."/>
            <person name="Baldrian P."/>
            <person name="Stursova M."/>
            <person name="Weitz H."/>
            <person name="Taylor A."/>
            <person name="Grigoriev I.V."/>
            <person name="Nagy L.G."/>
            <person name="Martin F."/>
            <person name="Kauserud H."/>
        </authorList>
    </citation>
    <scope>NUCLEOTIDE SEQUENCE</scope>
    <source>
        <strain evidence="1">CBHHK182m</strain>
    </source>
</reference>
<evidence type="ECO:0000313" key="2">
    <source>
        <dbReference type="Proteomes" id="UP001215598"/>
    </source>
</evidence>